<keyword evidence="1" id="KW-0521">NADP</keyword>
<dbReference type="OrthoDB" id="9984533at2759"/>
<evidence type="ECO:0000256" key="1">
    <source>
        <dbReference type="ARBA" id="ARBA00022857"/>
    </source>
</evidence>
<dbReference type="InterPro" id="IPR051609">
    <property type="entry name" value="NmrA/Isoflavone_reductase-like"/>
</dbReference>
<keyword evidence="5" id="KW-1185">Reference proteome</keyword>
<name>A0A6A6XI37_9PLEO</name>
<dbReference type="EMBL" id="MU001855">
    <property type="protein sequence ID" value="KAF2795565.1"/>
    <property type="molecule type" value="Genomic_DNA"/>
</dbReference>
<evidence type="ECO:0000259" key="3">
    <source>
        <dbReference type="Pfam" id="PF05368"/>
    </source>
</evidence>
<dbReference type="PANTHER" id="PTHR47706:SF10">
    <property type="entry name" value="NMRA-LIKE DOMAIN-CONTAINING PROTEIN"/>
    <property type="match status" value="1"/>
</dbReference>
<evidence type="ECO:0000313" key="4">
    <source>
        <dbReference type="EMBL" id="KAF2795565.1"/>
    </source>
</evidence>
<dbReference type="Proteomes" id="UP000799757">
    <property type="component" value="Unassembled WGS sequence"/>
</dbReference>
<proteinExistence type="predicted"/>
<dbReference type="Gene3D" id="3.40.50.720">
    <property type="entry name" value="NAD(P)-binding Rossmann-like Domain"/>
    <property type="match status" value="1"/>
</dbReference>
<keyword evidence="2" id="KW-0560">Oxidoreductase</keyword>
<dbReference type="InterPro" id="IPR008030">
    <property type="entry name" value="NmrA-like"/>
</dbReference>
<reference evidence="4" key="1">
    <citation type="journal article" date="2020" name="Stud. Mycol.">
        <title>101 Dothideomycetes genomes: a test case for predicting lifestyles and emergence of pathogens.</title>
        <authorList>
            <person name="Haridas S."/>
            <person name="Albert R."/>
            <person name="Binder M."/>
            <person name="Bloem J."/>
            <person name="Labutti K."/>
            <person name="Salamov A."/>
            <person name="Andreopoulos B."/>
            <person name="Baker S."/>
            <person name="Barry K."/>
            <person name="Bills G."/>
            <person name="Bluhm B."/>
            <person name="Cannon C."/>
            <person name="Castanera R."/>
            <person name="Culley D."/>
            <person name="Daum C."/>
            <person name="Ezra D."/>
            <person name="Gonzalez J."/>
            <person name="Henrissat B."/>
            <person name="Kuo A."/>
            <person name="Liang C."/>
            <person name="Lipzen A."/>
            <person name="Lutzoni F."/>
            <person name="Magnuson J."/>
            <person name="Mondo S."/>
            <person name="Nolan M."/>
            <person name="Ohm R."/>
            <person name="Pangilinan J."/>
            <person name="Park H.-J."/>
            <person name="Ramirez L."/>
            <person name="Alfaro M."/>
            <person name="Sun H."/>
            <person name="Tritt A."/>
            <person name="Yoshinaga Y."/>
            <person name="Zwiers L.-H."/>
            <person name="Turgeon B."/>
            <person name="Goodwin S."/>
            <person name="Spatafora J."/>
            <person name="Crous P."/>
            <person name="Grigoriev I."/>
        </authorList>
    </citation>
    <scope>NUCLEOTIDE SEQUENCE</scope>
    <source>
        <strain evidence="4">CBS 109.77</strain>
    </source>
</reference>
<dbReference type="InterPro" id="IPR036291">
    <property type="entry name" value="NAD(P)-bd_dom_sf"/>
</dbReference>
<dbReference type="AlphaFoldDB" id="A0A6A6XI37"/>
<dbReference type="InterPro" id="IPR045312">
    <property type="entry name" value="PCBER-like"/>
</dbReference>
<dbReference type="Pfam" id="PF05368">
    <property type="entry name" value="NmrA"/>
    <property type="match status" value="1"/>
</dbReference>
<accession>A0A6A6XI37</accession>
<feature type="domain" description="NmrA-like" evidence="3">
    <location>
        <begin position="5"/>
        <end position="236"/>
    </location>
</feature>
<protein>
    <submittedName>
        <fullName evidence="4">NAD(P)-binding protein</fullName>
    </submittedName>
</protein>
<sequence length="301" mass="32064">MGSIKTVAVLGANGNVGSSTIKALLEEGFQVTGLVRKSSTATVPEGAKRVEVDLSDASLLEAFKNQDAVVSTISSITPGGALSLQKSFIDAAIAANVQIFIPSEFGIDTADPSASRYVPFIEDKIEIADYLRRNQSKISWAAFITGSVFDWGLNIPGFGGWNIADRSVTVFDGGDIPYEATTLRQVGKAIAKGLKAPELIKNKYVYVNSFTVNQNQVLKAIESAVGEKFTVSKGAVEDLWQSGATQVKEGDPFGVLGMIAGAIYGKGNLANYSATKGLWNEKLGLPHEDLAEVLHKYLAQK</sequence>
<dbReference type="PANTHER" id="PTHR47706">
    <property type="entry name" value="NMRA-LIKE FAMILY PROTEIN"/>
    <property type="match status" value="1"/>
</dbReference>
<dbReference type="SUPFAM" id="SSF51735">
    <property type="entry name" value="NAD(P)-binding Rossmann-fold domains"/>
    <property type="match status" value="1"/>
</dbReference>
<dbReference type="CDD" id="cd05259">
    <property type="entry name" value="PCBER_SDR_a"/>
    <property type="match status" value="1"/>
</dbReference>
<evidence type="ECO:0000313" key="5">
    <source>
        <dbReference type="Proteomes" id="UP000799757"/>
    </source>
</evidence>
<evidence type="ECO:0000256" key="2">
    <source>
        <dbReference type="ARBA" id="ARBA00023002"/>
    </source>
</evidence>
<organism evidence="4 5">
    <name type="scientific">Melanomma pulvis-pyrius CBS 109.77</name>
    <dbReference type="NCBI Taxonomy" id="1314802"/>
    <lineage>
        <taxon>Eukaryota</taxon>
        <taxon>Fungi</taxon>
        <taxon>Dikarya</taxon>
        <taxon>Ascomycota</taxon>
        <taxon>Pezizomycotina</taxon>
        <taxon>Dothideomycetes</taxon>
        <taxon>Pleosporomycetidae</taxon>
        <taxon>Pleosporales</taxon>
        <taxon>Melanommataceae</taxon>
        <taxon>Melanomma</taxon>
    </lineage>
</organism>
<gene>
    <name evidence="4" type="ORF">K505DRAFT_360087</name>
</gene>
<dbReference type="GO" id="GO:0016491">
    <property type="term" value="F:oxidoreductase activity"/>
    <property type="evidence" value="ECO:0007669"/>
    <property type="project" value="UniProtKB-KW"/>
</dbReference>